<accession>A0A4U2Y3E9</accession>
<sequence length="138" mass="16394">MDMSSIGINIFKKEVNAIIKQAAIYKLNGTSIDKTLYWRLERNNLYFEVDDYDNALIFAKDGSIQELLFGIHGHNCGWVYDDESIKNSVKRTLEEVKQEILPLEKNEELRKKEEIRLRKEQEEKEKNERIERIKKMLS</sequence>
<dbReference type="Proteomes" id="UP000307841">
    <property type="component" value="Unassembled WGS sequence"/>
</dbReference>
<organism evidence="2 3">
    <name type="scientific">Brevibacillus antibioticus</name>
    <dbReference type="NCBI Taxonomy" id="2570228"/>
    <lineage>
        <taxon>Bacteria</taxon>
        <taxon>Bacillati</taxon>
        <taxon>Bacillota</taxon>
        <taxon>Bacilli</taxon>
        <taxon>Bacillales</taxon>
        <taxon>Paenibacillaceae</taxon>
        <taxon>Brevibacillus</taxon>
    </lineage>
</organism>
<evidence type="ECO:0000313" key="2">
    <source>
        <dbReference type="EMBL" id="TKI54929.1"/>
    </source>
</evidence>
<dbReference type="EMBL" id="SZNK01000001">
    <property type="protein sequence ID" value="TKI54929.1"/>
    <property type="molecule type" value="Genomic_DNA"/>
</dbReference>
<dbReference type="AlphaFoldDB" id="A0A4U2Y3E9"/>
<protein>
    <submittedName>
        <fullName evidence="2">Uncharacterized protein</fullName>
    </submittedName>
</protein>
<gene>
    <name evidence="2" type="ORF">E8L90_05410</name>
</gene>
<reference evidence="2 3" key="1">
    <citation type="submission" date="2019-04" db="EMBL/GenBank/DDBJ databases">
        <title>Whole genome sequencing of Brevibacillus sp. TGS2-1.</title>
        <authorList>
            <person name="Choi A."/>
        </authorList>
    </citation>
    <scope>NUCLEOTIDE SEQUENCE [LARGE SCALE GENOMIC DNA]</scope>
    <source>
        <strain evidence="2 3">TGS2-1</strain>
    </source>
</reference>
<name>A0A4U2Y3E9_9BACL</name>
<comment type="caution">
    <text evidence="2">The sequence shown here is derived from an EMBL/GenBank/DDBJ whole genome shotgun (WGS) entry which is preliminary data.</text>
</comment>
<proteinExistence type="predicted"/>
<evidence type="ECO:0000313" key="3">
    <source>
        <dbReference type="Proteomes" id="UP000307841"/>
    </source>
</evidence>
<feature type="region of interest" description="Disordered" evidence="1">
    <location>
        <begin position="116"/>
        <end position="138"/>
    </location>
</feature>
<keyword evidence="3" id="KW-1185">Reference proteome</keyword>
<evidence type="ECO:0000256" key="1">
    <source>
        <dbReference type="SAM" id="MobiDB-lite"/>
    </source>
</evidence>